<proteinExistence type="predicted"/>
<evidence type="ECO:0000313" key="4">
    <source>
        <dbReference type="EMBL" id="ASV74259.1"/>
    </source>
</evidence>
<dbReference type="InterPro" id="IPR036452">
    <property type="entry name" value="Ribo_hydro-like"/>
</dbReference>
<evidence type="ECO:0000256" key="2">
    <source>
        <dbReference type="ARBA" id="ARBA00023295"/>
    </source>
</evidence>
<dbReference type="Gene3D" id="3.90.245.10">
    <property type="entry name" value="Ribonucleoside hydrolase-like"/>
    <property type="match status" value="1"/>
</dbReference>
<reference evidence="4 5" key="1">
    <citation type="journal article" name="Front. Microbiol.">
        <title>Sugar Metabolism of the First Thermophilic Planctomycete Thermogutta terrifontis: Comparative Genomic and Transcriptomic Approaches.</title>
        <authorList>
            <person name="Elcheninov A.G."/>
            <person name="Menzel P."/>
            <person name="Gudbergsdottir S.R."/>
            <person name="Slesarev A.I."/>
            <person name="Kadnikov V.V."/>
            <person name="Krogh A."/>
            <person name="Bonch-Osmolovskaya E.A."/>
            <person name="Peng X."/>
            <person name="Kublanov I.V."/>
        </authorList>
    </citation>
    <scope>NUCLEOTIDE SEQUENCE [LARGE SCALE GENOMIC DNA]</scope>
    <source>
        <strain evidence="4 5">R1</strain>
    </source>
</reference>
<dbReference type="PANTHER" id="PTHR12304:SF4">
    <property type="entry name" value="URIDINE NUCLEOSIDASE"/>
    <property type="match status" value="1"/>
</dbReference>
<dbReference type="EMBL" id="CP018477">
    <property type="protein sequence ID" value="ASV74259.1"/>
    <property type="molecule type" value="Genomic_DNA"/>
</dbReference>
<keyword evidence="1 4" id="KW-0378">Hydrolase</keyword>
<keyword evidence="2 4" id="KW-0326">Glycosidase</keyword>
<dbReference type="InterPro" id="IPR023186">
    <property type="entry name" value="IUNH"/>
</dbReference>
<gene>
    <name evidence="4" type="ORF">THTE_1657</name>
</gene>
<dbReference type="InterPro" id="IPR001910">
    <property type="entry name" value="Inosine/uridine_hydrolase_dom"/>
</dbReference>
<dbReference type="GO" id="GO:0006152">
    <property type="term" value="P:purine nucleoside catabolic process"/>
    <property type="evidence" value="ECO:0007669"/>
    <property type="project" value="TreeGrafter"/>
</dbReference>
<sequence length="346" mass="38627">MPRNWKRRDFVSGLLMGGFAGSLAWNCLGRAENKPRFGAEAAFSAIRSGRKIPVILDTDIGDDIDDTWALTLLLKCPELDVRLVVGDNRNAIYRGKLIAKLLEVAGRTDIPVGLGVGLDERPGRQSRWVADYDLKKYPGTVYEDGVAAIIETIRKSEFPVTLICIGPVQNIAEALKRDPGITQNARFVGMHGSIYKGYGGSTEISAEYNVRVDPKALQAVFAADWEVTITPLDTCGLVHLTGEKFRRVYECTDKSVQALMENYQIWREEGEKKKLPPPDRSSTLYDTVAVYLAVEEQLVEMETLSLVVTDDGFTRIDASGRPVRAAVRWKNMELYENWLVQRLVGQ</sequence>
<name>A0A286RE66_9BACT</name>
<dbReference type="AlphaFoldDB" id="A0A286RE66"/>
<dbReference type="OrthoDB" id="9797882at2"/>
<dbReference type="RefSeq" id="WP_095414633.1">
    <property type="nucleotide sequence ID" value="NZ_CP018477.1"/>
</dbReference>
<evidence type="ECO:0000313" key="5">
    <source>
        <dbReference type="Proteomes" id="UP000215086"/>
    </source>
</evidence>
<dbReference type="GO" id="GO:0005829">
    <property type="term" value="C:cytosol"/>
    <property type="evidence" value="ECO:0007669"/>
    <property type="project" value="TreeGrafter"/>
</dbReference>
<dbReference type="GO" id="GO:0008477">
    <property type="term" value="F:purine nucleosidase activity"/>
    <property type="evidence" value="ECO:0007669"/>
    <property type="project" value="UniProtKB-EC"/>
</dbReference>
<accession>A0A286RE66</accession>
<evidence type="ECO:0000259" key="3">
    <source>
        <dbReference type="Pfam" id="PF01156"/>
    </source>
</evidence>
<organism evidence="4 5">
    <name type="scientific">Thermogutta terrifontis</name>
    <dbReference type="NCBI Taxonomy" id="1331910"/>
    <lineage>
        <taxon>Bacteria</taxon>
        <taxon>Pseudomonadati</taxon>
        <taxon>Planctomycetota</taxon>
        <taxon>Planctomycetia</taxon>
        <taxon>Pirellulales</taxon>
        <taxon>Thermoguttaceae</taxon>
        <taxon>Thermogutta</taxon>
    </lineage>
</organism>
<protein>
    <submittedName>
        <fullName evidence="4">Inosine-uridine preferring nucleoside hydrolase</fullName>
        <ecNumber evidence="4">3.2.2.1</ecNumber>
    </submittedName>
</protein>
<dbReference type="EC" id="3.2.2.1" evidence="4"/>
<dbReference type="Proteomes" id="UP000215086">
    <property type="component" value="Chromosome"/>
</dbReference>
<dbReference type="SUPFAM" id="SSF53590">
    <property type="entry name" value="Nucleoside hydrolase"/>
    <property type="match status" value="1"/>
</dbReference>
<dbReference type="PANTHER" id="PTHR12304">
    <property type="entry name" value="INOSINE-URIDINE PREFERRING NUCLEOSIDE HYDROLASE"/>
    <property type="match status" value="1"/>
</dbReference>
<feature type="domain" description="Inosine/uridine-preferring nucleoside hydrolase" evidence="3">
    <location>
        <begin position="54"/>
        <end position="315"/>
    </location>
</feature>
<keyword evidence="5" id="KW-1185">Reference proteome</keyword>
<dbReference type="KEGG" id="ttf:THTE_1657"/>
<dbReference type="Pfam" id="PF01156">
    <property type="entry name" value="IU_nuc_hydro"/>
    <property type="match status" value="1"/>
</dbReference>
<evidence type="ECO:0000256" key="1">
    <source>
        <dbReference type="ARBA" id="ARBA00022801"/>
    </source>
</evidence>